<dbReference type="AlphaFoldDB" id="A0A562T4G1"/>
<dbReference type="EMBL" id="VLLG01000003">
    <property type="protein sequence ID" value="TWI87900.1"/>
    <property type="molecule type" value="Genomic_DNA"/>
</dbReference>
<gene>
    <name evidence="1" type="ORF">LX66_1974</name>
</gene>
<dbReference type="Proteomes" id="UP000316778">
    <property type="component" value="Unassembled WGS sequence"/>
</dbReference>
<sequence>MKKRMEKKLSLGKIKIAKLSNAAQETKKGGAAPTYTGCSLYKCPPPPERNEY</sequence>
<dbReference type="RefSeq" id="WP_158642590.1">
    <property type="nucleotide sequence ID" value="NZ_BAAAFY010000001.1"/>
</dbReference>
<protein>
    <submittedName>
        <fullName evidence="1">Uncharacterized protein</fullName>
    </submittedName>
</protein>
<proteinExistence type="predicted"/>
<evidence type="ECO:0000313" key="2">
    <source>
        <dbReference type="Proteomes" id="UP000316778"/>
    </source>
</evidence>
<evidence type="ECO:0000313" key="1">
    <source>
        <dbReference type="EMBL" id="TWI87900.1"/>
    </source>
</evidence>
<dbReference type="OrthoDB" id="680852at2"/>
<organism evidence="1 2">
    <name type="scientific">Chitinophaga japonensis</name>
    <name type="common">Flexibacter japonensis</name>
    <dbReference type="NCBI Taxonomy" id="104662"/>
    <lineage>
        <taxon>Bacteria</taxon>
        <taxon>Pseudomonadati</taxon>
        <taxon>Bacteroidota</taxon>
        <taxon>Chitinophagia</taxon>
        <taxon>Chitinophagales</taxon>
        <taxon>Chitinophagaceae</taxon>
        <taxon>Chitinophaga</taxon>
    </lineage>
</organism>
<reference evidence="1 2" key="1">
    <citation type="journal article" date="2013" name="Stand. Genomic Sci.">
        <title>Genomic Encyclopedia of Type Strains, Phase I: The one thousand microbial genomes (KMG-I) project.</title>
        <authorList>
            <person name="Kyrpides N.C."/>
            <person name="Woyke T."/>
            <person name="Eisen J.A."/>
            <person name="Garrity G."/>
            <person name="Lilburn T.G."/>
            <person name="Beck B.J."/>
            <person name="Whitman W.B."/>
            <person name="Hugenholtz P."/>
            <person name="Klenk H.P."/>
        </authorList>
    </citation>
    <scope>NUCLEOTIDE SEQUENCE [LARGE SCALE GENOMIC DNA]</scope>
    <source>
        <strain evidence="1 2">DSM 13484</strain>
    </source>
</reference>
<keyword evidence="2" id="KW-1185">Reference proteome</keyword>
<accession>A0A562T4G1</accession>
<name>A0A562T4G1_CHIJA</name>
<comment type="caution">
    <text evidence="1">The sequence shown here is derived from an EMBL/GenBank/DDBJ whole genome shotgun (WGS) entry which is preliminary data.</text>
</comment>